<dbReference type="AlphaFoldDB" id="A0ABD2ZAA3"/>
<reference evidence="1 2" key="1">
    <citation type="submission" date="2024-11" db="EMBL/GenBank/DDBJ databases">
        <title>A near-complete genome assembly of Cinchona calisaya.</title>
        <authorList>
            <person name="Lian D.C."/>
            <person name="Zhao X.W."/>
            <person name="Wei L."/>
        </authorList>
    </citation>
    <scope>NUCLEOTIDE SEQUENCE [LARGE SCALE GENOMIC DNA]</scope>
    <source>
        <tissue evidence="1">Nenye</tissue>
    </source>
</reference>
<evidence type="ECO:0000313" key="2">
    <source>
        <dbReference type="Proteomes" id="UP001630127"/>
    </source>
</evidence>
<sequence length="109" mass="11659">METNLKLRNRSFGVAHEKDSIDAQVVQAAKIGDPAVPQDAEKLTESPIATNLQILNPTFEGQISDIPSVEELVVTSASNEAQVLNPSIDGTILAKTRGLDSMEKENSNG</sequence>
<evidence type="ECO:0000313" key="1">
    <source>
        <dbReference type="EMBL" id="KAL3516388.1"/>
    </source>
</evidence>
<proteinExistence type="predicted"/>
<gene>
    <name evidence="1" type="ORF">ACH5RR_023290</name>
</gene>
<dbReference type="Proteomes" id="UP001630127">
    <property type="component" value="Unassembled WGS sequence"/>
</dbReference>
<comment type="caution">
    <text evidence="1">The sequence shown here is derived from an EMBL/GenBank/DDBJ whole genome shotgun (WGS) entry which is preliminary data.</text>
</comment>
<accession>A0ABD2ZAA3</accession>
<dbReference type="EMBL" id="JBJUIK010000010">
    <property type="protein sequence ID" value="KAL3516388.1"/>
    <property type="molecule type" value="Genomic_DNA"/>
</dbReference>
<organism evidence="1 2">
    <name type="scientific">Cinchona calisaya</name>
    <dbReference type="NCBI Taxonomy" id="153742"/>
    <lineage>
        <taxon>Eukaryota</taxon>
        <taxon>Viridiplantae</taxon>
        <taxon>Streptophyta</taxon>
        <taxon>Embryophyta</taxon>
        <taxon>Tracheophyta</taxon>
        <taxon>Spermatophyta</taxon>
        <taxon>Magnoliopsida</taxon>
        <taxon>eudicotyledons</taxon>
        <taxon>Gunneridae</taxon>
        <taxon>Pentapetalae</taxon>
        <taxon>asterids</taxon>
        <taxon>lamiids</taxon>
        <taxon>Gentianales</taxon>
        <taxon>Rubiaceae</taxon>
        <taxon>Cinchonoideae</taxon>
        <taxon>Cinchoneae</taxon>
        <taxon>Cinchona</taxon>
    </lineage>
</organism>
<name>A0ABD2ZAA3_9GENT</name>
<protein>
    <submittedName>
        <fullName evidence="1">Uncharacterized protein</fullName>
    </submittedName>
</protein>
<keyword evidence="2" id="KW-1185">Reference proteome</keyword>